<keyword evidence="7" id="KW-0862">Zinc</keyword>
<evidence type="ECO:0000256" key="3">
    <source>
        <dbReference type="ARBA" id="ARBA00022722"/>
    </source>
</evidence>
<sequence length="153" mass="16822">MSKFNEACIPASVLKSGEIQAVINGENLILSDGRIVTEEPSGNLTSGVSLVVHFTPPGMFYSNQYQKFVQKLEDCALQKSDTKDPTTTLKHLVLDGTGFVTDRVAHRLASEEYPEITFLGTASSSPNKYRNISCILMQLELVLTSFFVVSIMN</sequence>
<dbReference type="AlphaFoldDB" id="A0A183KPE9"/>
<keyword evidence="3" id="KW-0540">Nuclease</keyword>
<dbReference type="STRING" id="6186.A0A183KPE9"/>
<dbReference type="WBParaSite" id="SCUD_0001693301-mRNA-1">
    <property type="protein sequence ID" value="SCUD_0001693301-mRNA-1"/>
    <property type="gene ID" value="SCUD_0001693301"/>
</dbReference>
<keyword evidence="9" id="KW-1185">Reference proteome</keyword>
<evidence type="ECO:0000256" key="7">
    <source>
        <dbReference type="ARBA" id="ARBA00022833"/>
    </source>
</evidence>
<dbReference type="PANTHER" id="PTHR12553:SF49">
    <property type="entry name" value="ZINC PHOSPHODIESTERASE ELAC PROTEIN 2"/>
    <property type="match status" value="1"/>
</dbReference>
<comment type="cofactor">
    <cofactor evidence="1">
        <name>Zn(2+)</name>
        <dbReference type="ChEBI" id="CHEBI:29105"/>
    </cofactor>
</comment>
<name>A0A183KPE9_9TREM</name>
<evidence type="ECO:0000256" key="2">
    <source>
        <dbReference type="ARBA" id="ARBA00022694"/>
    </source>
</evidence>
<dbReference type="GO" id="GO:0046872">
    <property type="term" value="F:metal ion binding"/>
    <property type="evidence" value="ECO:0007669"/>
    <property type="project" value="UniProtKB-KW"/>
</dbReference>
<keyword evidence="5" id="KW-0255">Endonuclease</keyword>
<keyword evidence="2" id="KW-0819">tRNA processing</keyword>
<evidence type="ECO:0000256" key="1">
    <source>
        <dbReference type="ARBA" id="ARBA00001947"/>
    </source>
</evidence>
<gene>
    <name evidence="8" type="ORF">SCUD_LOCUS16930</name>
</gene>
<dbReference type="GO" id="GO:0005739">
    <property type="term" value="C:mitochondrion"/>
    <property type="evidence" value="ECO:0007669"/>
    <property type="project" value="TreeGrafter"/>
</dbReference>
<dbReference type="GO" id="GO:1990180">
    <property type="term" value="P:mitochondrial tRNA 3'-end processing"/>
    <property type="evidence" value="ECO:0007669"/>
    <property type="project" value="TreeGrafter"/>
</dbReference>
<dbReference type="PANTHER" id="PTHR12553">
    <property type="entry name" value="ZINC PHOSPHODIESTERASE ELAC PROTEIN 2"/>
    <property type="match status" value="1"/>
</dbReference>
<evidence type="ECO:0000313" key="8">
    <source>
        <dbReference type="EMBL" id="VDP62474.1"/>
    </source>
</evidence>
<protein>
    <submittedName>
        <fullName evidence="10">VWFA domain-containing protein</fullName>
    </submittedName>
</protein>
<evidence type="ECO:0000313" key="10">
    <source>
        <dbReference type="WBParaSite" id="SCUD_0001693301-mRNA-1"/>
    </source>
</evidence>
<keyword evidence="6" id="KW-0378">Hydrolase</keyword>
<reference evidence="10" key="1">
    <citation type="submission" date="2016-06" db="UniProtKB">
        <authorList>
            <consortium name="WormBaseParasite"/>
        </authorList>
    </citation>
    <scope>IDENTIFICATION</scope>
</reference>
<accession>A0A183KPE9</accession>
<dbReference type="Proteomes" id="UP000279833">
    <property type="component" value="Unassembled WGS sequence"/>
</dbReference>
<evidence type="ECO:0000256" key="4">
    <source>
        <dbReference type="ARBA" id="ARBA00022723"/>
    </source>
</evidence>
<evidence type="ECO:0000313" key="9">
    <source>
        <dbReference type="Proteomes" id="UP000279833"/>
    </source>
</evidence>
<evidence type="ECO:0000256" key="6">
    <source>
        <dbReference type="ARBA" id="ARBA00022801"/>
    </source>
</evidence>
<dbReference type="EMBL" id="UZAK01039215">
    <property type="protein sequence ID" value="VDP62474.1"/>
    <property type="molecule type" value="Genomic_DNA"/>
</dbReference>
<organism evidence="10">
    <name type="scientific">Schistosoma curassoni</name>
    <dbReference type="NCBI Taxonomy" id="6186"/>
    <lineage>
        <taxon>Eukaryota</taxon>
        <taxon>Metazoa</taxon>
        <taxon>Spiralia</taxon>
        <taxon>Lophotrochozoa</taxon>
        <taxon>Platyhelminthes</taxon>
        <taxon>Trematoda</taxon>
        <taxon>Digenea</taxon>
        <taxon>Strigeidida</taxon>
        <taxon>Schistosomatoidea</taxon>
        <taxon>Schistosomatidae</taxon>
        <taxon>Schistosoma</taxon>
    </lineage>
</organism>
<proteinExistence type="predicted"/>
<dbReference type="InterPro" id="IPR047151">
    <property type="entry name" value="RNZ2-like"/>
</dbReference>
<keyword evidence="4" id="KW-0479">Metal-binding</keyword>
<evidence type="ECO:0000256" key="5">
    <source>
        <dbReference type="ARBA" id="ARBA00022759"/>
    </source>
</evidence>
<reference evidence="8 9" key="2">
    <citation type="submission" date="2018-11" db="EMBL/GenBank/DDBJ databases">
        <authorList>
            <consortium name="Pathogen Informatics"/>
        </authorList>
    </citation>
    <scope>NUCLEOTIDE SEQUENCE [LARGE SCALE GENOMIC DNA]</scope>
    <source>
        <strain evidence="8">Dakar</strain>
        <strain evidence="9">Dakar, Senegal</strain>
    </source>
</reference>
<dbReference type="GO" id="GO:0042781">
    <property type="term" value="F:3'-tRNA processing endoribonuclease activity"/>
    <property type="evidence" value="ECO:0007669"/>
    <property type="project" value="InterPro"/>
</dbReference>